<reference evidence="1 2" key="1">
    <citation type="submission" date="2018-03" db="EMBL/GenBank/DDBJ databases">
        <authorList>
            <person name="Keele B.F."/>
        </authorList>
    </citation>
    <scope>NUCLEOTIDE SEQUENCE [LARGE SCALE GENOMIC DNA]</scope>
    <source>
        <strain evidence="1 2">CeCT 8812</strain>
    </source>
</reference>
<dbReference type="AlphaFoldDB" id="A0A2R8A908"/>
<organism evidence="1 2">
    <name type="scientific">Pontivivens insulae</name>
    <dbReference type="NCBI Taxonomy" id="1639689"/>
    <lineage>
        <taxon>Bacteria</taxon>
        <taxon>Pseudomonadati</taxon>
        <taxon>Pseudomonadota</taxon>
        <taxon>Alphaproteobacteria</taxon>
        <taxon>Rhodobacterales</taxon>
        <taxon>Paracoccaceae</taxon>
        <taxon>Pontivivens</taxon>
    </lineage>
</organism>
<evidence type="ECO:0000313" key="2">
    <source>
        <dbReference type="Proteomes" id="UP000244932"/>
    </source>
</evidence>
<dbReference type="EMBL" id="OMKW01000001">
    <property type="protein sequence ID" value="SPF28713.1"/>
    <property type="molecule type" value="Genomic_DNA"/>
</dbReference>
<evidence type="ECO:0000313" key="1">
    <source>
        <dbReference type="EMBL" id="SPF28713.1"/>
    </source>
</evidence>
<dbReference type="Proteomes" id="UP000244932">
    <property type="component" value="Unassembled WGS sequence"/>
</dbReference>
<keyword evidence="2" id="KW-1185">Reference proteome</keyword>
<name>A0A2R8A908_9RHOB</name>
<sequence length="78" mass="8562">MADPKSNWLDDATVTSSAIPFRGTVTIGPAKATNDITINADTGDVATRFGVEYLNYRVRVTFDEDQFPTYAFGNALNR</sequence>
<dbReference type="RefSeq" id="WP_146186121.1">
    <property type="nucleotide sequence ID" value="NZ_OMKW01000001.1"/>
</dbReference>
<gene>
    <name evidence="1" type="ORF">POI8812_01016</name>
</gene>
<protein>
    <submittedName>
        <fullName evidence="1">Uncharacterized protein</fullName>
    </submittedName>
</protein>
<accession>A0A2R8A908</accession>
<proteinExistence type="predicted"/>